<reference evidence="1" key="1">
    <citation type="submission" date="2021-06" db="EMBL/GenBank/DDBJ databases">
        <authorList>
            <person name="Kallberg Y."/>
            <person name="Tangrot J."/>
            <person name="Rosling A."/>
        </authorList>
    </citation>
    <scope>NUCLEOTIDE SEQUENCE</scope>
    <source>
        <strain evidence="1">CL356</strain>
    </source>
</reference>
<gene>
    <name evidence="1" type="ORF">ACOLOM_LOCUS2199</name>
</gene>
<comment type="caution">
    <text evidence="1">The sequence shown here is derived from an EMBL/GenBank/DDBJ whole genome shotgun (WGS) entry which is preliminary data.</text>
</comment>
<evidence type="ECO:0000313" key="1">
    <source>
        <dbReference type="EMBL" id="CAG8486274.1"/>
    </source>
</evidence>
<keyword evidence="2" id="KW-1185">Reference proteome</keyword>
<accession>A0ACA9KPX5</accession>
<sequence length="101" mass="11706">MVAEIGVGPQIMWVLRTLISVEKDNFTSEEIEIIKNLHGEGNGWAQIAAVLNNCRTEKGRRTANQVKNYWYQKLSKTKREKNNDLKIRKHNVENKNATLRN</sequence>
<dbReference type="Proteomes" id="UP000789525">
    <property type="component" value="Unassembled WGS sequence"/>
</dbReference>
<name>A0ACA9KPX5_9GLOM</name>
<evidence type="ECO:0000313" key="2">
    <source>
        <dbReference type="Proteomes" id="UP000789525"/>
    </source>
</evidence>
<protein>
    <submittedName>
        <fullName evidence="1">12491_t:CDS:1</fullName>
    </submittedName>
</protein>
<dbReference type="EMBL" id="CAJVPT010002719">
    <property type="protein sequence ID" value="CAG8486274.1"/>
    <property type="molecule type" value="Genomic_DNA"/>
</dbReference>
<proteinExistence type="predicted"/>
<organism evidence="1 2">
    <name type="scientific">Acaulospora colombiana</name>
    <dbReference type="NCBI Taxonomy" id="27376"/>
    <lineage>
        <taxon>Eukaryota</taxon>
        <taxon>Fungi</taxon>
        <taxon>Fungi incertae sedis</taxon>
        <taxon>Mucoromycota</taxon>
        <taxon>Glomeromycotina</taxon>
        <taxon>Glomeromycetes</taxon>
        <taxon>Diversisporales</taxon>
        <taxon>Acaulosporaceae</taxon>
        <taxon>Acaulospora</taxon>
    </lineage>
</organism>